<dbReference type="PANTHER" id="PTHR24223">
    <property type="entry name" value="ATP-BINDING CASSETTE SUB-FAMILY C"/>
    <property type="match status" value="1"/>
</dbReference>
<dbReference type="GO" id="GO:0140359">
    <property type="term" value="F:ABC-type transporter activity"/>
    <property type="evidence" value="ECO:0007669"/>
    <property type="project" value="InterPro"/>
</dbReference>
<dbReference type="Gene3D" id="3.40.50.300">
    <property type="entry name" value="P-loop containing nucleotide triphosphate hydrolases"/>
    <property type="match status" value="1"/>
</dbReference>
<dbReference type="CDD" id="cd03250">
    <property type="entry name" value="ABCC_MRP_domain1"/>
    <property type="match status" value="1"/>
</dbReference>
<evidence type="ECO:0000256" key="5">
    <source>
        <dbReference type="ARBA" id="ARBA00022840"/>
    </source>
</evidence>
<dbReference type="PANTHER" id="PTHR24223:SF447">
    <property type="entry name" value="MULTIDRUG RESISTANCE-ASSOCIATED PROTEIN 5"/>
    <property type="match status" value="1"/>
</dbReference>
<dbReference type="FunFam" id="3.40.50.300:FF:000997">
    <property type="entry name" value="Multidrug resistance-associated protein 1"/>
    <property type="match status" value="1"/>
</dbReference>
<dbReference type="InterPro" id="IPR003593">
    <property type="entry name" value="AAA+_ATPase"/>
</dbReference>
<keyword evidence="6 9" id="KW-1133">Transmembrane helix</keyword>
<feature type="transmembrane region" description="Helical" evidence="9">
    <location>
        <begin position="97"/>
        <end position="116"/>
    </location>
</feature>
<dbReference type="PROSITE" id="PS00211">
    <property type="entry name" value="ABC_TRANSPORTER_1"/>
    <property type="match status" value="1"/>
</dbReference>
<feature type="compositionally biased region" description="Basic and acidic residues" evidence="8">
    <location>
        <begin position="540"/>
        <end position="565"/>
    </location>
</feature>
<dbReference type="InterPro" id="IPR036640">
    <property type="entry name" value="ABC1_TM_sf"/>
</dbReference>
<evidence type="ECO:0000313" key="12">
    <source>
        <dbReference type="EMBL" id="KAK7074922.1"/>
    </source>
</evidence>
<dbReference type="InterPro" id="IPR011527">
    <property type="entry name" value="ABC1_TM_dom"/>
</dbReference>
<dbReference type="GO" id="GO:0016887">
    <property type="term" value="F:ATP hydrolysis activity"/>
    <property type="evidence" value="ECO:0007669"/>
    <property type="project" value="InterPro"/>
</dbReference>
<keyword evidence="13" id="KW-1185">Reference proteome</keyword>
<dbReference type="SUPFAM" id="SSF52540">
    <property type="entry name" value="P-loop containing nucleoside triphosphate hydrolases"/>
    <property type="match status" value="1"/>
</dbReference>
<evidence type="ECO:0000256" key="7">
    <source>
        <dbReference type="ARBA" id="ARBA00023136"/>
    </source>
</evidence>
<proteinExistence type="predicted"/>
<dbReference type="PROSITE" id="PS50893">
    <property type="entry name" value="ABC_TRANSPORTER_2"/>
    <property type="match status" value="1"/>
</dbReference>
<accession>A0AAN8WZM5</accession>
<evidence type="ECO:0000256" key="8">
    <source>
        <dbReference type="SAM" id="MobiDB-lite"/>
    </source>
</evidence>
<evidence type="ECO:0000256" key="3">
    <source>
        <dbReference type="ARBA" id="ARBA00022692"/>
    </source>
</evidence>
<evidence type="ECO:0000259" key="10">
    <source>
        <dbReference type="PROSITE" id="PS50893"/>
    </source>
</evidence>
<feature type="domain" description="ABC transmembrane type-1" evidence="11">
    <location>
        <begin position="27"/>
        <end position="146"/>
    </location>
</feature>
<dbReference type="EMBL" id="JAXCGZ010011409">
    <property type="protein sequence ID" value="KAK7074922.1"/>
    <property type="molecule type" value="Genomic_DNA"/>
</dbReference>
<dbReference type="SUPFAM" id="SSF90123">
    <property type="entry name" value="ABC transporter transmembrane region"/>
    <property type="match status" value="1"/>
</dbReference>
<dbReference type="Pfam" id="PF00664">
    <property type="entry name" value="ABC_membrane"/>
    <property type="match status" value="1"/>
</dbReference>
<dbReference type="InterPro" id="IPR027417">
    <property type="entry name" value="P-loop_NTPase"/>
</dbReference>
<dbReference type="InterPro" id="IPR003439">
    <property type="entry name" value="ABC_transporter-like_ATP-bd"/>
</dbReference>
<keyword evidence="4" id="KW-0547">Nucleotide-binding</keyword>
<reference evidence="12 13" key="1">
    <citation type="submission" date="2023-11" db="EMBL/GenBank/DDBJ databases">
        <title>Halocaridina rubra genome assembly.</title>
        <authorList>
            <person name="Smith C."/>
        </authorList>
    </citation>
    <scope>NUCLEOTIDE SEQUENCE [LARGE SCALE GENOMIC DNA]</scope>
    <source>
        <strain evidence="12">EP-1</strain>
        <tissue evidence="12">Whole</tissue>
    </source>
</reference>
<keyword evidence="7 9" id="KW-0472">Membrane</keyword>
<dbReference type="InterPro" id="IPR017871">
    <property type="entry name" value="ABC_transporter-like_CS"/>
</dbReference>
<feature type="compositionally biased region" description="Basic and acidic residues" evidence="8">
    <location>
        <begin position="524"/>
        <end position="533"/>
    </location>
</feature>
<keyword evidence="3 9" id="KW-0812">Transmembrane</keyword>
<dbReference type="SMART" id="SM00382">
    <property type="entry name" value="AAA"/>
    <property type="match status" value="1"/>
</dbReference>
<feature type="compositionally biased region" description="Polar residues" evidence="8">
    <location>
        <begin position="272"/>
        <end position="301"/>
    </location>
</feature>
<feature type="transmembrane region" description="Helical" evidence="9">
    <location>
        <begin position="128"/>
        <end position="146"/>
    </location>
</feature>
<dbReference type="GO" id="GO:0016020">
    <property type="term" value="C:membrane"/>
    <property type="evidence" value="ECO:0007669"/>
    <property type="project" value="UniProtKB-SubCell"/>
</dbReference>
<dbReference type="AlphaFoldDB" id="A0AAN8WZM5"/>
<dbReference type="InterPro" id="IPR050173">
    <property type="entry name" value="ABC_transporter_C-like"/>
</dbReference>
<evidence type="ECO:0000256" key="1">
    <source>
        <dbReference type="ARBA" id="ARBA00004141"/>
    </source>
</evidence>
<sequence>MENDAMKTSFADALKGNVAVKEAVKGLIARWQSKIRQKVLRETDKRVALMSEILNSIRLIKIYAWEKPFAKKIAGIRNLEMMRLRCSGLLSSVTNTLAPSIGICATIVTLLCLTMYGNSITSADAFTLMSMFNMIGFTVSLLPYVVRCFAEAHISLKRIQKLLDMCEHHQTSASKDCAVFSVQIQDADYAWEVSEISYKDEKRTDDPKRTLNTMNSSKNKSKSFASNSPKQVRTLKLSASCNGISEFATDSTQKRDLSSGSSESATDENKTEATPNGISEFTVVNNKTRDTSGISESATDNGQRESSSDSVQTLSRISLTIPHGKLIGICGSIGSGKSSLISAICGDMRLERGKMYVNGKAALVTQQAWIYSGTLRENVLLGSDYLEERYLEALRLSCLDSDLELLPAGDLTEIGERGINLSGGQKQRVNLARAVYSDRDLYLLDDPLSAVDTKVGNAIFHDCIQGHLRNKTVLLVTHAIHLLEQCDEVIVMQDGGIVEQGSHNELLQQRGAYYAMIKGNGDNMGDKEKEGKKQKQTSTDGHKKEGQTKDQDAKEEAGKLTTEETKETGSVGSRVYFIFIKVFFPTSAKKLLNSSALALTSTSSGVWRLVYSQLPSCFSDSLRPDAHFQ</sequence>
<dbReference type="Gene3D" id="1.20.1560.10">
    <property type="entry name" value="ABC transporter type 1, transmembrane domain"/>
    <property type="match status" value="1"/>
</dbReference>
<feature type="region of interest" description="Disordered" evidence="8">
    <location>
        <begin position="201"/>
        <end position="231"/>
    </location>
</feature>
<protein>
    <submittedName>
        <fullName evidence="12">Multidrug resistance-associated protein 5</fullName>
    </submittedName>
</protein>
<feature type="region of interest" description="Disordered" evidence="8">
    <location>
        <begin position="518"/>
        <end position="565"/>
    </location>
</feature>
<dbReference type="PROSITE" id="PS50929">
    <property type="entry name" value="ABC_TM1F"/>
    <property type="match status" value="1"/>
</dbReference>
<dbReference type="GO" id="GO:0005524">
    <property type="term" value="F:ATP binding"/>
    <property type="evidence" value="ECO:0007669"/>
    <property type="project" value="UniProtKB-KW"/>
</dbReference>
<organism evidence="12 13">
    <name type="scientific">Halocaridina rubra</name>
    <name type="common">Hawaiian red shrimp</name>
    <dbReference type="NCBI Taxonomy" id="373956"/>
    <lineage>
        <taxon>Eukaryota</taxon>
        <taxon>Metazoa</taxon>
        <taxon>Ecdysozoa</taxon>
        <taxon>Arthropoda</taxon>
        <taxon>Crustacea</taxon>
        <taxon>Multicrustacea</taxon>
        <taxon>Malacostraca</taxon>
        <taxon>Eumalacostraca</taxon>
        <taxon>Eucarida</taxon>
        <taxon>Decapoda</taxon>
        <taxon>Pleocyemata</taxon>
        <taxon>Caridea</taxon>
        <taxon>Atyoidea</taxon>
        <taxon>Atyidae</taxon>
        <taxon>Halocaridina</taxon>
    </lineage>
</organism>
<evidence type="ECO:0000256" key="6">
    <source>
        <dbReference type="ARBA" id="ARBA00022989"/>
    </source>
</evidence>
<evidence type="ECO:0000259" key="11">
    <source>
        <dbReference type="PROSITE" id="PS50929"/>
    </source>
</evidence>
<dbReference type="Pfam" id="PF00005">
    <property type="entry name" value="ABC_tran"/>
    <property type="match status" value="1"/>
</dbReference>
<evidence type="ECO:0000256" key="9">
    <source>
        <dbReference type="SAM" id="Phobius"/>
    </source>
</evidence>
<feature type="compositionally biased region" description="Low complexity" evidence="8">
    <location>
        <begin position="215"/>
        <end position="228"/>
    </location>
</feature>
<name>A0AAN8WZM5_HALRR</name>
<keyword evidence="5" id="KW-0067">ATP-binding</keyword>
<evidence type="ECO:0000313" key="13">
    <source>
        <dbReference type="Proteomes" id="UP001381693"/>
    </source>
</evidence>
<comment type="caution">
    <text evidence="12">The sequence shown here is derived from an EMBL/GenBank/DDBJ whole genome shotgun (WGS) entry which is preliminary data.</text>
</comment>
<comment type="subcellular location">
    <subcellularLocation>
        <location evidence="1">Membrane</location>
        <topology evidence="1">Multi-pass membrane protein</topology>
    </subcellularLocation>
</comment>
<feature type="domain" description="ABC transporter" evidence="10">
    <location>
        <begin position="297"/>
        <end position="519"/>
    </location>
</feature>
<dbReference type="Proteomes" id="UP001381693">
    <property type="component" value="Unassembled WGS sequence"/>
</dbReference>
<feature type="region of interest" description="Disordered" evidence="8">
    <location>
        <begin position="251"/>
        <end position="312"/>
    </location>
</feature>
<gene>
    <name evidence="12" type="primary">ABCC5_3</name>
    <name evidence="12" type="ORF">SK128_015440</name>
</gene>
<keyword evidence="2" id="KW-0813">Transport</keyword>
<evidence type="ECO:0000256" key="4">
    <source>
        <dbReference type="ARBA" id="ARBA00022741"/>
    </source>
</evidence>
<evidence type="ECO:0000256" key="2">
    <source>
        <dbReference type="ARBA" id="ARBA00022448"/>
    </source>
</evidence>